<dbReference type="InterPro" id="IPR006260">
    <property type="entry name" value="TonB/TolA_C"/>
</dbReference>
<feature type="compositionally biased region" description="Basic and acidic residues" evidence="5">
    <location>
        <begin position="1"/>
        <end position="17"/>
    </location>
</feature>
<dbReference type="SUPFAM" id="SSF74653">
    <property type="entry name" value="TolA/TonB C-terminal domain"/>
    <property type="match status" value="1"/>
</dbReference>
<evidence type="ECO:0000313" key="7">
    <source>
        <dbReference type="EMBL" id="BBG30210.1"/>
    </source>
</evidence>
<comment type="subcellular location">
    <subcellularLocation>
        <location evidence="1">Membrane</location>
        <topology evidence="1">Single-pass membrane protein</topology>
    </subcellularLocation>
</comment>
<feature type="transmembrane region" description="Helical" evidence="6">
    <location>
        <begin position="21"/>
        <end position="45"/>
    </location>
</feature>
<feature type="region of interest" description="Disordered" evidence="5">
    <location>
        <begin position="1"/>
        <end position="22"/>
    </location>
</feature>
<proteinExistence type="predicted"/>
<evidence type="ECO:0000256" key="2">
    <source>
        <dbReference type="ARBA" id="ARBA00022692"/>
    </source>
</evidence>
<evidence type="ECO:0000256" key="6">
    <source>
        <dbReference type="SAM" id="Phobius"/>
    </source>
</evidence>
<evidence type="ECO:0000256" key="3">
    <source>
        <dbReference type="ARBA" id="ARBA00022989"/>
    </source>
</evidence>
<keyword evidence="3 6" id="KW-1133">Transmembrane helix</keyword>
<feature type="region of interest" description="Disordered" evidence="5">
    <location>
        <begin position="58"/>
        <end position="288"/>
    </location>
</feature>
<keyword evidence="2 6" id="KW-0812">Transmembrane</keyword>
<evidence type="ECO:0000256" key="4">
    <source>
        <dbReference type="ARBA" id="ARBA00023136"/>
    </source>
</evidence>
<dbReference type="OrthoDB" id="9779830at2"/>
<keyword evidence="8" id="KW-1185">Reference proteome</keyword>
<sequence length="388" mass="40638">MDDRPCTKDSEMKDRRSTGRSGLGVPILLALGLHGALFTALAVHWNFPSDAEPPQPLVQATLVGVDSGVPQPDRSAPASQAAPNARKETPSPAPKAAEENDVPEVPAVAQPEVNVEAEKATQEKAKADAEVKAQADKAAQEKAKADAEAKAQAEKAAQEKAKADTEAKAQAEKAAQEKAKADADAKAKADKAAQEKAKADADAKAKADKAAQEKAKADADAKAKADKAAQEKAKADADAKAKAEKAAQEKAKADAARRKKFAEAAAAAAATDDGVGQEQKTRQNAQQAAQAVNGMQALIHKAVEQNWYHLPNEPAGLTVQLSIKLVPSTGELKDVSVSRSSGNETFDRNAIQAVHQAAPFSELAQQPAAVQKQFQQLTLEFKPDAKGQ</sequence>
<evidence type="ECO:0000256" key="5">
    <source>
        <dbReference type="SAM" id="MobiDB-lite"/>
    </source>
</evidence>
<dbReference type="Proteomes" id="UP000267342">
    <property type="component" value="Chromosome"/>
</dbReference>
<dbReference type="KEGG" id="zpl:ZBT109_1450"/>
<evidence type="ECO:0000256" key="1">
    <source>
        <dbReference type="ARBA" id="ARBA00004167"/>
    </source>
</evidence>
<dbReference type="EMBL" id="AP018933">
    <property type="protein sequence ID" value="BBG30210.1"/>
    <property type="molecule type" value="Genomic_DNA"/>
</dbReference>
<dbReference type="InterPro" id="IPR014161">
    <property type="entry name" value="Tol-Pal_TolA"/>
</dbReference>
<dbReference type="Pfam" id="PF13103">
    <property type="entry name" value="TonB_2"/>
    <property type="match status" value="1"/>
</dbReference>
<protein>
    <submittedName>
        <fullName evidence="7">ABC-type Fe3+ transport system, periplasmic</fullName>
    </submittedName>
</protein>
<dbReference type="NCBIfam" id="TIGR01352">
    <property type="entry name" value="tonB_Cterm"/>
    <property type="match status" value="1"/>
</dbReference>
<reference evidence="7 8" key="1">
    <citation type="submission" date="2018-09" db="EMBL/GenBank/DDBJ databases">
        <title>Zymobacter palmae IAM14233 (=T109) whole genome analysis.</title>
        <authorList>
            <person name="Yanase H."/>
        </authorList>
    </citation>
    <scope>NUCLEOTIDE SEQUENCE [LARGE SCALE GENOMIC DNA]</scope>
    <source>
        <strain evidence="7 8">IAM14233</strain>
    </source>
</reference>
<dbReference type="NCBIfam" id="TIGR02794">
    <property type="entry name" value="tolA_full"/>
    <property type="match status" value="1"/>
</dbReference>
<feature type="compositionally biased region" description="Low complexity" evidence="5">
    <location>
        <begin position="103"/>
        <end position="114"/>
    </location>
</feature>
<dbReference type="AlphaFoldDB" id="A0A348HF08"/>
<keyword evidence="4 6" id="KW-0472">Membrane</keyword>
<name>A0A348HF08_9GAMM</name>
<gene>
    <name evidence="7" type="ORF">ZBT109_1450</name>
</gene>
<dbReference type="STRING" id="1123510.GCA_000620025_00450"/>
<accession>A0A348HF08</accession>
<dbReference type="GO" id="GO:0016020">
    <property type="term" value="C:membrane"/>
    <property type="evidence" value="ECO:0007669"/>
    <property type="project" value="UniProtKB-SubCell"/>
</dbReference>
<feature type="compositionally biased region" description="Basic and acidic residues" evidence="5">
    <location>
        <begin position="116"/>
        <end position="256"/>
    </location>
</feature>
<dbReference type="GO" id="GO:0043213">
    <property type="term" value="P:bacteriocin transport"/>
    <property type="evidence" value="ECO:0007669"/>
    <property type="project" value="InterPro"/>
</dbReference>
<dbReference type="Gene3D" id="3.30.1150.10">
    <property type="match status" value="1"/>
</dbReference>
<dbReference type="GO" id="GO:0019534">
    <property type="term" value="F:toxin transmembrane transporter activity"/>
    <property type="evidence" value="ECO:0007669"/>
    <property type="project" value="InterPro"/>
</dbReference>
<evidence type="ECO:0000313" key="8">
    <source>
        <dbReference type="Proteomes" id="UP000267342"/>
    </source>
</evidence>
<organism evidence="7 8">
    <name type="scientific">Zymobacter palmae</name>
    <dbReference type="NCBI Taxonomy" id="33074"/>
    <lineage>
        <taxon>Bacteria</taxon>
        <taxon>Pseudomonadati</taxon>
        <taxon>Pseudomonadota</taxon>
        <taxon>Gammaproteobacteria</taxon>
        <taxon>Oceanospirillales</taxon>
        <taxon>Halomonadaceae</taxon>
        <taxon>Zymobacter group</taxon>
        <taxon>Zymobacter</taxon>
    </lineage>
</organism>